<accession>A0AAE8VWM6</accession>
<gene>
    <name evidence="2" type="ORF">Sipo8835_34025</name>
</gene>
<name>A0AAE8VWM6_9ACTN</name>
<feature type="compositionally biased region" description="Basic and acidic residues" evidence="1">
    <location>
        <begin position="29"/>
        <end position="43"/>
    </location>
</feature>
<evidence type="ECO:0000313" key="2">
    <source>
        <dbReference type="EMBL" id="TQE24259.1"/>
    </source>
</evidence>
<comment type="caution">
    <text evidence="2">The sequence shown here is derived from an EMBL/GenBank/DDBJ whole genome shotgun (WGS) entry which is preliminary data.</text>
</comment>
<dbReference type="Proteomes" id="UP000318720">
    <property type="component" value="Unassembled WGS sequence"/>
</dbReference>
<protein>
    <submittedName>
        <fullName evidence="2">Uncharacterized protein</fullName>
    </submittedName>
</protein>
<dbReference type="RefSeq" id="WP_141584978.1">
    <property type="nucleotide sequence ID" value="NZ_SPAZ01000262.1"/>
</dbReference>
<evidence type="ECO:0000313" key="3">
    <source>
        <dbReference type="Proteomes" id="UP000318720"/>
    </source>
</evidence>
<dbReference type="AlphaFoldDB" id="A0AAE8VWM6"/>
<dbReference type="EMBL" id="SPAZ01000262">
    <property type="protein sequence ID" value="TQE24259.1"/>
    <property type="molecule type" value="Genomic_DNA"/>
</dbReference>
<reference evidence="2 3" key="1">
    <citation type="submission" date="2019-03" db="EMBL/GenBank/DDBJ databases">
        <title>Comparative genomic analyses of the sweetpotato soil rot pathogen, Streptomyces ipomoeae.</title>
        <authorList>
            <person name="Ruschel Soares N."/>
            <person name="Badger J.H."/>
            <person name="Huguet-Tapia J.C."/>
            <person name="Clark C.A."/>
            <person name="Pettis G.S."/>
        </authorList>
    </citation>
    <scope>NUCLEOTIDE SEQUENCE [LARGE SCALE GENOMIC DNA]</scope>
    <source>
        <strain evidence="2 3">88-35</strain>
    </source>
</reference>
<sequence>MTPGPSPATTPTSAHSLRTATGPPGDTGAEGRKGHDDEHRDQADDGYGDRNGNGNGDTTGVAGIARSTDAVRVRAGEAPDPAGGTLVPSNRTGPIGAPASADRTRIALDPGSRTLPLPFAPAPEGGIGGPGSGRCCSPWVGWRWRQGR</sequence>
<feature type="region of interest" description="Disordered" evidence="1">
    <location>
        <begin position="111"/>
        <end position="133"/>
    </location>
</feature>
<evidence type="ECO:0000256" key="1">
    <source>
        <dbReference type="SAM" id="MobiDB-lite"/>
    </source>
</evidence>
<feature type="region of interest" description="Disordered" evidence="1">
    <location>
        <begin position="1"/>
        <end position="99"/>
    </location>
</feature>
<organism evidence="2 3">
    <name type="scientific">Streptomyces ipomoeae</name>
    <dbReference type="NCBI Taxonomy" id="103232"/>
    <lineage>
        <taxon>Bacteria</taxon>
        <taxon>Bacillati</taxon>
        <taxon>Actinomycetota</taxon>
        <taxon>Actinomycetes</taxon>
        <taxon>Kitasatosporales</taxon>
        <taxon>Streptomycetaceae</taxon>
        <taxon>Streptomyces</taxon>
    </lineage>
</organism>
<proteinExistence type="predicted"/>